<dbReference type="RefSeq" id="WP_376808632.1">
    <property type="nucleotide sequence ID" value="NZ_JBHTAC010000029.1"/>
</dbReference>
<dbReference type="EMBL" id="JBHTAC010000029">
    <property type="protein sequence ID" value="MFC7245728.1"/>
    <property type="molecule type" value="Genomic_DNA"/>
</dbReference>
<dbReference type="Proteomes" id="UP001596392">
    <property type="component" value="Unassembled WGS sequence"/>
</dbReference>
<dbReference type="InterPro" id="IPR011047">
    <property type="entry name" value="Quinoprotein_ADH-like_sf"/>
</dbReference>
<name>A0ABW2H5X3_9ACTN</name>
<evidence type="ECO:0000313" key="3">
    <source>
        <dbReference type="Proteomes" id="UP001596392"/>
    </source>
</evidence>
<gene>
    <name evidence="2" type="ORF">ACFQO7_24910</name>
</gene>
<dbReference type="Pfam" id="PF13360">
    <property type="entry name" value="PQQ_2"/>
    <property type="match status" value="1"/>
</dbReference>
<dbReference type="InterPro" id="IPR002372">
    <property type="entry name" value="PQQ_rpt_dom"/>
</dbReference>
<feature type="domain" description="Pyrrolo-quinoline quinone repeat" evidence="1">
    <location>
        <begin position="72"/>
        <end position="189"/>
    </location>
</feature>
<evidence type="ECO:0000313" key="2">
    <source>
        <dbReference type="EMBL" id="MFC7245728.1"/>
    </source>
</evidence>
<keyword evidence="3" id="KW-1185">Reference proteome</keyword>
<sequence>MNTVSQGPDAVIDLGGGWREPLPEPGGAGRRLRAAALALAAVLPLALGGAAPPTVGLVEVARVSVADARATDLVFVGGAVLLRGQGRLTAYELADGAPRWSVELPDRPEMSNIMVSPAVPDVAVIAQSDGSGAEFSVALDLATGAELWRIQQLMVPAGDTVYTTGSMYGTNGAPAIQVHDLRTGAPLWTMPDAVNAAFDDKGGTAWTVSPDGLVTAYAGRDGRVLRSGRVRLPATVDSAFAGGGELAVGYTTDAGHRVAWFDGTTLAELPRPAPDGWGVDCGALLRCVRTADSDRGLEVTDRATGTVVRRLTTESYLSRGSHLFIFDREGDMDGGLGLRPRTLIDLGTGLTTDVAGWEVLWQQAPVTVLVRLAEKGKVVQVARLGPDGPEILAQLPGDVQRCAFEQRTLLCTRYGGQAILWRLRD</sequence>
<dbReference type="Gene3D" id="2.130.10.10">
    <property type="entry name" value="YVTN repeat-like/Quinoprotein amine dehydrogenase"/>
    <property type="match status" value="1"/>
</dbReference>
<accession>A0ABW2H5X3</accession>
<dbReference type="PANTHER" id="PTHR34512">
    <property type="entry name" value="CELL SURFACE PROTEIN"/>
    <property type="match status" value="1"/>
</dbReference>
<dbReference type="InterPro" id="IPR015943">
    <property type="entry name" value="WD40/YVTN_repeat-like_dom_sf"/>
</dbReference>
<evidence type="ECO:0000259" key="1">
    <source>
        <dbReference type="Pfam" id="PF13360"/>
    </source>
</evidence>
<comment type="caution">
    <text evidence="2">The sequence shown here is derived from an EMBL/GenBank/DDBJ whole genome shotgun (WGS) entry which is preliminary data.</text>
</comment>
<organism evidence="2 3">
    <name type="scientific">Catellatospora aurea</name>
    <dbReference type="NCBI Taxonomy" id="1337874"/>
    <lineage>
        <taxon>Bacteria</taxon>
        <taxon>Bacillati</taxon>
        <taxon>Actinomycetota</taxon>
        <taxon>Actinomycetes</taxon>
        <taxon>Micromonosporales</taxon>
        <taxon>Micromonosporaceae</taxon>
        <taxon>Catellatospora</taxon>
    </lineage>
</organism>
<proteinExistence type="predicted"/>
<protein>
    <submittedName>
        <fullName evidence="2">PQQ-binding-like beta-propeller repeat protein</fullName>
    </submittedName>
</protein>
<reference evidence="3" key="1">
    <citation type="journal article" date="2019" name="Int. J. Syst. Evol. Microbiol.">
        <title>The Global Catalogue of Microorganisms (GCM) 10K type strain sequencing project: providing services to taxonomists for standard genome sequencing and annotation.</title>
        <authorList>
            <consortium name="The Broad Institute Genomics Platform"/>
            <consortium name="The Broad Institute Genome Sequencing Center for Infectious Disease"/>
            <person name="Wu L."/>
            <person name="Ma J."/>
        </authorList>
    </citation>
    <scope>NUCLEOTIDE SEQUENCE [LARGE SCALE GENOMIC DNA]</scope>
    <source>
        <strain evidence="3">CGMCC 1.9106</strain>
    </source>
</reference>
<dbReference type="PANTHER" id="PTHR34512:SF30">
    <property type="entry name" value="OUTER MEMBRANE PROTEIN ASSEMBLY FACTOR BAMB"/>
    <property type="match status" value="1"/>
</dbReference>
<dbReference type="SUPFAM" id="SSF50998">
    <property type="entry name" value="Quinoprotein alcohol dehydrogenase-like"/>
    <property type="match status" value="1"/>
</dbReference>